<accession>A0A6B0Y4Q1</accession>
<proteinExistence type="predicted"/>
<comment type="caution">
    <text evidence="1">The sequence shown here is derived from an EMBL/GenBank/DDBJ whole genome shotgun (WGS) entry which is preliminary data.</text>
</comment>
<gene>
    <name evidence="1" type="ORF">F4Y60_08340</name>
</gene>
<sequence length="372" mass="38162">MRLRLAAALAGLAELALAGAGLPWTLRGLHARTAVTEALAGAAGPGRAVSGAGPSVEAIRLAEIDAPQPWRLVDIVSAAHLIHYPGRGWSPASAGTDALPSLGVEVGRGSRRQSGYPFGDDYVFGAARAVSGWADAAHAALWPALWKRADCPPSGRPDGSHDVALALALAGDAGVGRRLAHSGYGWWTVAPVGSFPWRIAATLAGLSFGAPATGTPEAGAEWRGRLTGHLFRGLRRWAAAGDVLLKLLPGSGAMRLTGHVENLVLARLDSKSLEPVAEARECLAAISLGAGPDKDGSWSGPLILNQSDGLVDVIPVTDSLQGDWRATAHGPGGTELAGRLRLWTPLTEGAEAAIGWPGQTVLAAGFGAARTP</sequence>
<dbReference type="EMBL" id="VXRY01000329">
    <property type="protein sequence ID" value="MXY34086.1"/>
    <property type="molecule type" value="Genomic_DNA"/>
</dbReference>
<organism evidence="1">
    <name type="scientific">Boseongicola sp. SB0664_bin_43</name>
    <dbReference type="NCBI Taxonomy" id="2604844"/>
    <lineage>
        <taxon>Bacteria</taxon>
        <taxon>Pseudomonadati</taxon>
        <taxon>Pseudomonadota</taxon>
        <taxon>Alphaproteobacteria</taxon>
        <taxon>Rhodobacterales</taxon>
        <taxon>Paracoccaceae</taxon>
        <taxon>Boseongicola</taxon>
    </lineage>
</organism>
<protein>
    <submittedName>
        <fullName evidence="1">Uncharacterized protein</fullName>
    </submittedName>
</protein>
<evidence type="ECO:0000313" key="1">
    <source>
        <dbReference type="EMBL" id="MXY34086.1"/>
    </source>
</evidence>
<dbReference type="AlphaFoldDB" id="A0A6B0Y4Q1"/>
<reference evidence="1" key="1">
    <citation type="submission" date="2019-09" db="EMBL/GenBank/DDBJ databases">
        <title>Characterisation of the sponge microbiome using genome-centric metagenomics.</title>
        <authorList>
            <person name="Engelberts J.P."/>
            <person name="Robbins S.J."/>
            <person name="De Goeij J.M."/>
            <person name="Aranda M."/>
            <person name="Bell S.C."/>
            <person name="Webster N.S."/>
        </authorList>
    </citation>
    <scope>NUCLEOTIDE SEQUENCE</scope>
    <source>
        <strain evidence="1">SB0664_bin_43</strain>
    </source>
</reference>
<name>A0A6B0Y4Q1_9RHOB</name>